<dbReference type="EMBL" id="KT151663">
    <property type="protein sequence ID" value="ALP45221.1"/>
    <property type="molecule type" value="Genomic_DNA"/>
</dbReference>
<dbReference type="AlphaFoldDB" id="A0A0S2STF5"/>
<proteinExistence type="predicted"/>
<sequence length="42" mass="4866">MPPFFQKLVSSHKRQAIGVRDPLSGRYRLWDKGPVDGARREL</sequence>
<name>A0A0S2STF5_VIBCL</name>
<protein>
    <submittedName>
        <fullName evidence="1">Uncharacterized protein</fullName>
    </submittedName>
</protein>
<reference evidence="1" key="1">
    <citation type="journal article" date="2016" name="Sci. Rep.">
        <title>Variations in SXT elements in epidemic Vibrio cholerae O1 El Tor strains in China.</title>
        <authorList>
            <person name="Wang R."/>
            <person name="Yu D."/>
            <person name="Yue J."/>
            <person name="Kan B."/>
        </authorList>
    </citation>
    <scope>NUCLEOTIDE SEQUENCE</scope>
    <source>
        <strain evidence="1">AHV1003</strain>
    </source>
</reference>
<evidence type="ECO:0000313" key="1">
    <source>
        <dbReference type="EMBL" id="ALP45221.1"/>
    </source>
</evidence>
<accession>A0A0S2STF5</accession>
<organism evidence="1">
    <name type="scientific">Vibrio cholerae</name>
    <dbReference type="NCBI Taxonomy" id="666"/>
    <lineage>
        <taxon>Bacteria</taxon>
        <taxon>Pseudomonadati</taxon>
        <taxon>Pseudomonadota</taxon>
        <taxon>Gammaproteobacteria</taxon>
        <taxon>Vibrionales</taxon>
        <taxon>Vibrionaceae</taxon>
        <taxon>Vibrio</taxon>
    </lineage>
</organism>